<evidence type="ECO:0000313" key="3">
    <source>
        <dbReference type="Proteomes" id="UP000184148"/>
    </source>
</evidence>
<feature type="non-terminal residue" evidence="2">
    <location>
        <position position="1"/>
    </location>
</feature>
<gene>
    <name evidence="2" type="ORF">SAMN02745133_00001</name>
</gene>
<sequence length="139" mass="14589">GTGEDGTTGDDTTGDDTAGDGTTGDDTAGDDTKPFSITAKGDLDRSSGIKATVNVDRISAASDHDGNEVVIFQLMKGNEPVSIVALEKDIQSPEGLTAHFNVDGSDNNYWVKVFVFDEFNSDTNSVQTNLAQALELGKN</sequence>
<dbReference type="AlphaFoldDB" id="A0A1M4S855"/>
<evidence type="ECO:0000256" key="1">
    <source>
        <dbReference type="SAM" id="MobiDB-lite"/>
    </source>
</evidence>
<protein>
    <submittedName>
        <fullName evidence="2">Beta-galactosidase/arabinogalactan endo-1,4-beta-galactosidase</fullName>
    </submittedName>
</protein>
<accession>A0A1M4S855</accession>
<dbReference type="RefSeq" id="WP_200798092.1">
    <property type="nucleotide sequence ID" value="NZ_FQUY01000001.1"/>
</dbReference>
<proteinExistence type="predicted"/>
<feature type="region of interest" description="Disordered" evidence="1">
    <location>
        <begin position="1"/>
        <end position="42"/>
    </location>
</feature>
<dbReference type="STRING" id="1121429.SAMN02745133_00001"/>
<organism evidence="2 3">
    <name type="scientific">Desulforamulus putei DSM 12395</name>
    <dbReference type="NCBI Taxonomy" id="1121429"/>
    <lineage>
        <taxon>Bacteria</taxon>
        <taxon>Bacillati</taxon>
        <taxon>Bacillota</taxon>
        <taxon>Clostridia</taxon>
        <taxon>Eubacteriales</taxon>
        <taxon>Peptococcaceae</taxon>
        <taxon>Desulforamulus</taxon>
    </lineage>
</organism>
<name>A0A1M4S855_9FIRM</name>
<evidence type="ECO:0000313" key="2">
    <source>
        <dbReference type="EMBL" id="SHE28348.1"/>
    </source>
</evidence>
<dbReference type="EMBL" id="FQUY01000001">
    <property type="protein sequence ID" value="SHE28348.1"/>
    <property type="molecule type" value="Genomic_DNA"/>
</dbReference>
<reference evidence="3" key="1">
    <citation type="submission" date="2016-11" db="EMBL/GenBank/DDBJ databases">
        <authorList>
            <person name="Varghese N."/>
            <person name="Submissions S."/>
        </authorList>
    </citation>
    <scope>NUCLEOTIDE SEQUENCE [LARGE SCALE GENOMIC DNA]</scope>
    <source>
        <strain evidence="3">DSM 12395</strain>
    </source>
</reference>
<dbReference type="Proteomes" id="UP000184148">
    <property type="component" value="Unassembled WGS sequence"/>
</dbReference>
<keyword evidence="3" id="KW-1185">Reference proteome</keyword>